<evidence type="ECO:0000256" key="1">
    <source>
        <dbReference type="ARBA" id="ARBA00009981"/>
    </source>
</evidence>
<dbReference type="SUPFAM" id="SSF143120">
    <property type="entry name" value="YefM-like"/>
    <property type="match status" value="1"/>
</dbReference>
<dbReference type="STRING" id="449447.MAE_58020"/>
<evidence type="ECO:0000313" key="4">
    <source>
        <dbReference type="Proteomes" id="UP000001510"/>
    </source>
</evidence>
<keyword evidence="4" id="KW-1185">Reference proteome</keyword>
<dbReference type="eggNOG" id="COG4118">
    <property type="taxonomic scope" value="Bacteria"/>
</dbReference>
<protein>
    <submittedName>
        <fullName evidence="3">Prevent-host-death protein</fullName>
    </submittedName>
</protein>
<evidence type="ECO:0000313" key="3">
    <source>
        <dbReference type="EMBL" id="BAG05624.1"/>
    </source>
</evidence>
<proteinExistence type="inferred from homology"/>
<evidence type="ECO:0000256" key="2">
    <source>
        <dbReference type="SAM" id="MobiDB-lite"/>
    </source>
</evidence>
<dbReference type="AlphaFoldDB" id="B0JIR6"/>
<sequence length="108" mass="12206">MRQLSLNPVLFCEVNKERKLFMSNKTIDLNQVQLTLQELLALIKVDTEIIITEGNKPVARLIPWGDTEKTTSETPSPKLRQPGLHAGKIGTSEDFDEPLPEEFWTGES</sequence>
<reference evidence="3 4" key="1">
    <citation type="journal article" date="2007" name="DNA Res.">
        <title>Complete genomic structure of the bloom-forming toxic cyanobacterium Microcystis aeruginosa NIES-843.</title>
        <authorList>
            <person name="Kaneko T."/>
            <person name="Nakajima N."/>
            <person name="Okamoto S."/>
            <person name="Suzuki I."/>
            <person name="Tanabe Y."/>
            <person name="Tamaoki M."/>
            <person name="Nakamura Y."/>
            <person name="Kasai F."/>
            <person name="Watanabe A."/>
            <person name="Kawashima K."/>
            <person name="Kishida Y."/>
            <person name="Ono A."/>
            <person name="Shimizu Y."/>
            <person name="Takahashi C."/>
            <person name="Minami C."/>
            <person name="Fujishiro T."/>
            <person name="Kohara M."/>
            <person name="Katoh M."/>
            <person name="Nakazaki N."/>
            <person name="Nakayama S."/>
            <person name="Yamada M."/>
            <person name="Tabata S."/>
            <person name="Watanabe M.M."/>
        </authorList>
    </citation>
    <scope>NUCLEOTIDE SEQUENCE [LARGE SCALE GENOMIC DNA]</scope>
    <source>
        <strain evidence="4">NIES-843 / IAM M-247</strain>
    </source>
</reference>
<dbReference type="EnsemblBacteria" id="BAG05624">
    <property type="protein sequence ID" value="BAG05624"/>
    <property type="gene ID" value="MAE_58020"/>
</dbReference>
<dbReference type="Proteomes" id="UP000001510">
    <property type="component" value="Chromosome"/>
</dbReference>
<dbReference type="KEGG" id="mar:MAE_58020"/>
<dbReference type="EMBL" id="AP009552">
    <property type="protein sequence ID" value="BAG05624.1"/>
    <property type="molecule type" value="Genomic_DNA"/>
</dbReference>
<name>B0JIR6_MICAN</name>
<dbReference type="PaxDb" id="449447-MAE_58020"/>
<dbReference type="InterPro" id="IPR036165">
    <property type="entry name" value="YefM-like_sf"/>
</dbReference>
<dbReference type="HOGENOM" id="CLU_163140_0_0_3"/>
<feature type="region of interest" description="Disordered" evidence="2">
    <location>
        <begin position="63"/>
        <end position="108"/>
    </location>
</feature>
<gene>
    <name evidence="3" type="ordered locus">MAE_58020</name>
</gene>
<organism evidence="3 4">
    <name type="scientific">Microcystis aeruginosa (strain NIES-843 / IAM M-2473)</name>
    <dbReference type="NCBI Taxonomy" id="449447"/>
    <lineage>
        <taxon>Bacteria</taxon>
        <taxon>Bacillati</taxon>
        <taxon>Cyanobacteriota</taxon>
        <taxon>Cyanophyceae</taxon>
        <taxon>Oscillatoriophycideae</taxon>
        <taxon>Chroococcales</taxon>
        <taxon>Microcystaceae</taxon>
        <taxon>Microcystis</taxon>
    </lineage>
</organism>
<comment type="similarity">
    <text evidence="1">Belongs to the phD/YefM antitoxin family.</text>
</comment>
<accession>B0JIR6</accession>